<protein>
    <recommendedName>
        <fullName evidence="1">Na+-translocating membrane potential-generating system MpsC domain-containing protein</fullName>
    </recommendedName>
</protein>
<sequence>MIKRQIEAKISDAVSKFETEVYGKGPKSIRTIISQDLIIIRTGNIISLAQRKIAENIEGIKQIKEFKVTQFEATKDYLKDLVIKIVNCDVISSHYETSTKTGENLIILAMRENIEEKFIVR</sequence>
<organism evidence="2 3">
    <name type="scientific">Pseudobacteroides cellulosolvens ATCC 35603 = DSM 2933</name>
    <dbReference type="NCBI Taxonomy" id="398512"/>
    <lineage>
        <taxon>Bacteria</taxon>
        <taxon>Bacillati</taxon>
        <taxon>Bacillota</taxon>
        <taxon>Clostridia</taxon>
        <taxon>Eubacteriales</taxon>
        <taxon>Oscillospiraceae</taxon>
        <taxon>Pseudobacteroides</taxon>
    </lineage>
</organism>
<accession>A0A0L6JLP5</accession>
<dbReference type="STRING" id="398512.Bccel_1564"/>
<dbReference type="OrthoDB" id="5422931at2"/>
<keyword evidence="3" id="KW-1185">Reference proteome</keyword>
<evidence type="ECO:0000313" key="3">
    <source>
        <dbReference type="Proteomes" id="UP000036923"/>
    </source>
</evidence>
<dbReference type="eggNOG" id="COG5609">
    <property type="taxonomic scope" value="Bacteria"/>
</dbReference>
<name>A0A0L6JLP5_9FIRM</name>
<dbReference type="InterPro" id="IPR018745">
    <property type="entry name" value="MpsC"/>
</dbReference>
<feature type="domain" description="Na+-translocating membrane potential-generating system MpsC" evidence="1">
    <location>
        <begin position="3"/>
        <end position="110"/>
    </location>
</feature>
<dbReference type="RefSeq" id="WP_036942384.1">
    <property type="nucleotide sequence ID" value="NZ_JQKC01000018.1"/>
</dbReference>
<reference evidence="3" key="1">
    <citation type="submission" date="2015-07" db="EMBL/GenBank/DDBJ databases">
        <title>Near-Complete Genome Sequence of the Cellulolytic Bacterium Bacteroides (Pseudobacteroides) cellulosolvens ATCC 35603.</title>
        <authorList>
            <person name="Dassa B."/>
            <person name="Utturkar S.M."/>
            <person name="Klingeman D.M."/>
            <person name="Hurt R.A."/>
            <person name="Keller M."/>
            <person name="Xu J."/>
            <person name="Reddy Y.H.K."/>
            <person name="Borovok I."/>
            <person name="Grinberg I.R."/>
            <person name="Lamed R."/>
            <person name="Zhivin O."/>
            <person name="Bayer E.A."/>
            <person name="Brown S.D."/>
        </authorList>
    </citation>
    <scope>NUCLEOTIDE SEQUENCE [LARGE SCALE GENOMIC DNA]</scope>
    <source>
        <strain evidence="3">DSM 2933</strain>
    </source>
</reference>
<dbReference type="AlphaFoldDB" id="A0A0L6JLP5"/>
<comment type="caution">
    <text evidence="2">The sequence shown here is derived from an EMBL/GenBank/DDBJ whole genome shotgun (WGS) entry which is preliminary data.</text>
</comment>
<dbReference type="Pfam" id="PF10057">
    <property type="entry name" value="MpsC"/>
    <property type="match status" value="1"/>
</dbReference>
<dbReference type="EMBL" id="LGTC01000001">
    <property type="protein sequence ID" value="KNY26302.1"/>
    <property type="molecule type" value="Genomic_DNA"/>
</dbReference>
<evidence type="ECO:0000259" key="1">
    <source>
        <dbReference type="Pfam" id="PF10057"/>
    </source>
</evidence>
<proteinExistence type="predicted"/>
<evidence type="ECO:0000313" key="2">
    <source>
        <dbReference type="EMBL" id="KNY26302.1"/>
    </source>
</evidence>
<dbReference type="Proteomes" id="UP000036923">
    <property type="component" value="Unassembled WGS sequence"/>
</dbReference>
<gene>
    <name evidence="2" type="ORF">Bccel_1564</name>
</gene>